<dbReference type="Proteomes" id="UP000051870">
    <property type="component" value="Unassembled WGS sequence"/>
</dbReference>
<sequence length="331" mass="37385">MARVTVVVATYNRATVLSRTLRTLIAQSLQDWQAVVVGDACSDNTHDVIAALDDKRIQFVNLPERFGEQAGPNSVGMALASTPYVAFLNHDDYWLPNHLELALSSLEQCEADMYWAQAAFFTNRGQWKDRVLFCEVSKPDRSFHDLLAHKFFVAEPLSSWVSTKEALNRLGPMQLASETVLAPIVDYCMRAARLGLTVVNGQETTVLKDLVLYPSPAYENPADYAEEWVRSFEDGNTTAVLDQMEEDLWLARALNLERDTIHPSEVRENVSRADVFRETGINLAEMQTVAQNTPFLLLERTLVHRTQETIRTQPSISDMTSYARDIVTWTP</sequence>
<dbReference type="Pfam" id="PF00535">
    <property type="entry name" value="Glycos_transf_2"/>
    <property type="match status" value="1"/>
</dbReference>
<keyword evidence="2" id="KW-0328">Glycosyltransferase</keyword>
<name>A0A0P1IHZ8_9RHOB</name>
<gene>
    <name evidence="2" type="primary">pglI</name>
    <name evidence="2" type="ORF">PH7735_03880</name>
</gene>
<dbReference type="Gene3D" id="3.90.550.10">
    <property type="entry name" value="Spore Coat Polysaccharide Biosynthesis Protein SpsA, Chain A"/>
    <property type="match status" value="1"/>
</dbReference>
<keyword evidence="2" id="KW-0808">Transferase</keyword>
<accession>A0A0P1IHZ8</accession>
<dbReference type="CDD" id="cd00761">
    <property type="entry name" value="Glyco_tranf_GTA_type"/>
    <property type="match status" value="1"/>
</dbReference>
<dbReference type="GO" id="GO:0016758">
    <property type="term" value="F:hexosyltransferase activity"/>
    <property type="evidence" value="ECO:0007669"/>
    <property type="project" value="UniProtKB-ARBA"/>
</dbReference>
<dbReference type="PANTHER" id="PTHR22916">
    <property type="entry name" value="GLYCOSYLTRANSFERASE"/>
    <property type="match status" value="1"/>
</dbReference>
<dbReference type="STRING" id="1715693.PH7735_03880"/>
<keyword evidence="3" id="KW-1185">Reference proteome</keyword>
<dbReference type="RefSeq" id="WP_058313044.1">
    <property type="nucleotide sequence ID" value="NZ_CYTW01000007.1"/>
</dbReference>
<reference evidence="3" key="1">
    <citation type="submission" date="2015-09" db="EMBL/GenBank/DDBJ databases">
        <authorList>
            <person name="Rodrigo-Torres Lidia"/>
            <person name="Arahal R.David."/>
        </authorList>
    </citation>
    <scope>NUCLEOTIDE SEQUENCE [LARGE SCALE GENOMIC DNA]</scope>
    <source>
        <strain evidence="3">CECT 7735</strain>
    </source>
</reference>
<dbReference type="GeneID" id="83882848"/>
<dbReference type="EC" id="2.4.1.293" evidence="2"/>
<feature type="domain" description="Glycosyltransferase 2-like" evidence="1">
    <location>
        <begin position="5"/>
        <end position="122"/>
    </location>
</feature>
<evidence type="ECO:0000313" key="2">
    <source>
        <dbReference type="EMBL" id="CUK14171.1"/>
    </source>
</evidence>
<dbReference type="SUPFAM" id="SSF53448">
    <property type="entry name" value="Nucleotide-diphospho-sugar transferases"/>
    <property type="match status" value="1"/>
</dbReference>
<dbReference type="EMBL" id="CYTW01000007">
    <property type="protein sequence ID" value="CUK14171.1"/>
    <property type="molecule type" value="Genomic_DNA"/>
</dbReference>
<dbReference type="InterPro" id="IPR029044">
    <property type="entry name" value="Nucleotide-diphossugar_trans"/>
</dbReference>
<dbReference type="InterPro" id="IPR001173">
    <property type="entry name" value="Glyco_trans_2-like"/>
</dbReference>
<evidence type="ECO:0000259" key="1">
    <source>
        <dbReference type="Pfam" id="PF00535"/>
    </source>
</evidence>
<dbReference type="PANTHER" id="PTHR22916:SF3">
    <property type="entry name" value="UDP-GLCNAC:BETAGAL BETA-1,3-N-ACETYLGLUCOSAMINYLTRANSFERASE-LIKE PROTEIN 1"/>
    <property type="match status" value="1"/>
</dbReference>
<protein>
    <submittedName>
        <fullName evidence="2">GalNAc(5)-diNAcBac-PP-undecaprenol beta-1,3-glucosyltransferase</fullName>
        <ecNumber evidence="2">2.4.1.293</ecNumber>
    </submittedName>
</protein>
<evidence type="ECO:0000313" key="3">
    <source>
        <dbReference type="Proteomes" id="UP000051870"/>
    </source>
</evidence>
<organism evidence="2 3">
    <name type="scientific">Shimia thalassica</name>
    <dbReference type="NCBI Taxonomy" id="1715693"/>
    <lineage>
        <taxon>Bacteria</taxon>
        <taxon>Pseudomonadati</taxon>
        <taxon>Pseudomonadota</taxon>
        <taxon>Alphaproteobacteria</taxon>
        <taxon>Rhodobacterales</taxon>
        <taxon>Roseobacteraceae</taxon>
    </lineage>
</organism>
<dbReference type="AlphaFoldDB" id="A0A0P1IHZ8"/>
<proteinExistence type="predicted"/>